<accession>A0A1H4ELD8</accession>
<dbReference type="STRING" id="89524.SAMN05444370_11446"/>
<feature type="compositionally biased region" description="Basic and acidic residues" evidence="1">
    <location>
        <begin position="1"/>
        <end position="10"/>
    </location>
</feature>
<dbReference type="AlphaFoldDB" id="A0A1H4ELD8"/>
<name>A0A1H4ELD8_9RHOB</name>
<keyword evidence="2" id="KW-0812">Transmembrane</keyword>
<proteinExistence type="predicted"/>
<evidence type="ECO:0000256" key="2">
    <source>
        <dbReference type="SAM" id="Phobius"/>
    </source>
</evidence>
<keyword evidence="2" id="KW-0472">Membrane</keyword>
<keyword evidence="4" id="KW-1185">Reference proteome</keyword>
<reference evidence="3 4" key="1">
    <citation type="submission" date="2016-10" db="EMBL/GenBank/DDBJ databases">
        <authorList>
            <person name="de Groot N.N."/>
        </authorList>
    </citation>
    <scope>NUCLEOTIDE SEQUENCE [LARGE SCALE GENOMIC DNA]</scope>
    <source>
        <strain evidence="3 4">DSM 15345</strain>
    </source>
</reference>
<organism evidence="3 4">
    <name type="scientific">Rubrimonas cliftonensis</name>
    <dbReference type="NCBI Taxonomy" id="89524"/>
    <lineage>
        <taxon>Bacteria</taxon>
        <taxon>Pseudomonadati</taxon>
        <taxon>Pseudomonadota</taxon>
        <taxon>Alphaproteobacteria</taxon>
        <taxon>Rhodobacterales</taxon>
        <taxon>Paracoccaceae</taxon>
        <taxon>Rubrimonas</taxon>
    </lineage>
</organism>
<protein>
    <submittedName>
        <fullName evidence="3">Uncharacterized protein</fullName>
    </submittedName>
</protein>
<dbReference type="InterPro" id="IPR045519">
    <property type="entry name" value="DUF6476"/>
</dbReference>
<gene>
    <name evidence="3" type="ORF">SAMN05444370_11446</name>
</gene>
<dbReference type="RefSeq" id="WP_093255319.1">
    <property type="nucleotide sequence ID" value="NZ_FNQM01000014.1"/>
</dbReference>
<dbReference type="EMBL" id="FNQM01000014">
    <property type="protein sequence ID" value="SEA85062.1"/>
    <property type="molecule type" value="Genomic_DNA"/>
</dbReference>
<dbReference type="Proteomes" id="UP000198703">
    <property type="component" value="Unassembled WGS sequence"/>
</dbReference>
<keyword evidence="2" id="KW-1133">Transmembrane helix</keyword>
<sequence length="129" mass="13554">MADLRADRTRPPQASPGIDDDDEPPEPPRLRALRRLVTLLTMTAIVGVAVVAGTLALRLSQPLTPPLSLEAVTAERIAAPPGETVTAAGAAPGALILVTRDGEGVERMRLYDAGTGELVRTVTIERAAR</sequence>
<evidence type="ECO:0000313" key="4">
    <source>
        <dbReference type="Proteomes" id="UP000198703"/>
    </source>
</evidence>
<evidence type="ECO:0000256" key="1">
    <source>
        <dbReference type="SAM" id="MobiDB-lite"/>
    </source>
</evidence>
<feature type="region of interest" description="Disordered" evidence="1">
    <location>
        <begin position="1"/>
        <end position="28"/>
    </location>
</feature>
<dbReference type="Pfam" id="PF20082">
    <property type="entry name" value="DUF6476"/>
    <property type="match status" value="1"/>
</dbReference>
<evidence type="ECO:0000313" key="3">
    <source>
        <dbReference type="EMBL" id="SEA85062.1"/>
    </source>
</evidence>
<feature type="transmembrane region" description="Helical" evidence="2">
    <location>
        <begin position="36"/>
        <end position="57"/>
    </location>
</feature>